<dbReference type="InterPro" id="IPR013320">
    <property type="entry name" value="ConA-like_dom_sf"/>
</dbReference>
<keyword evidence="2" id="KW-0732">Signal</keyword>
<reference evidence="4 5" key="1">
    <citation type="submission" date="2021-12" db="EMBL/GenBank/DDBJ databases">
        <title>Genome sequencing of bacteria with rrn-lacking chromosome and rrn-plasmid.</title>
        <authorList>
            <person name="Anda M."/>
            <person name="Iwasaki W."/>
        </authorList>
    </citation>
    <scope>NUCLEOTIDE SEQUENCE [LARGE SCALE GENOMIC DNA]</scope>
    <source>
        <strain evidence="4 5">DSM 100852</strain>
        <plasmid evidence="4 5">pFA6</plasmid>
    </source>
</reference>
<feature type="domain" description="GH16" evidence="3">
    <location>
        <begin position="21"/>
        <end position="263"/>
    </location>
</feature>
<evidence type="ECO:0000313" key="4">
    <source>
        <dbReference type="EMBL" id="BDD12750.1"/>
    </source>
</evidence>
<feature type="signal peptide" evidence="2">
    <location>
        <begin position="1"/>
        <end position="20"/>
    </location>
</feature>
<protein>
    <recommendedName>
        <fullName evidence="3">GH16 domain-containing protein</fullName>
    </recommendedName>
</protein>
<dbReference type="Pfam" id="PF00722">
    <property type="entry name" value="Glyco_hydro_16"/>
    <property type="match status" value="1"/>
</dbReference>
<name>A0AAU9DJR9_9BACT</name>
<sequence>MRILFFCVLMMALFSVNLKAQDYKRDKWQLVWSEEFDKDGLPDPATWGYEVGFVRNKEAQYYTNARKENARVENGNLVIESIKEDYKGAKYTSASINTLGKVDFQYGLIEVRAKIPGGRGIWPAIWMLGTNRSKVGWPKCGEIDIMEYVGYDVNTVYGTVHTETFSRGKQKGGKIKTEKPFEGYHLYAVAWYKDRIDFMFDGEVYFTFKNPNKTEAEWPYDKPSYLLLNTAVGGSWGGAKGIDDNIFPKKYFVDYVRYYKQKK</sequence>
<geneLocation type="plasmid" evidence="4 5">
    <name>pFA6</name>
</geneLocation>
<evidence type="ECO:0000259" key="3">
    <source>
        <dbReference type="PROSITE" id="PS51762"/>
    </source>
</evidence>
<dbReference type="PROSITE" id="PS51762">
    <property type="entry name" value="GH16_2"/>
    <property type="match status" value="1"/>
</dbReference>
<evidence type="ECO:0000256" key="1">
    <source>
        <dbReference type="ARBA" id="ARBA00006865"/>
    </source>
</evidence>
<evidence type="ECO:0000313" key="5">
    <source>
        <dbReference type="Proteomes" id="UP001348817"/>
    </source>
</evidence>
<dbReference type="Proteomes" id="UP001348817">
    <property type="component" value="Plasmid pFA6"/>
</dbReference>
<dbReference type="CDD" id="cd08023">
    <property type="entry name" value="GH16_laminarinase_like"/>
    <property type="match status" value="1"/>
</dbReference>
<dbReference type="PANTHER" id="PTHR10963:SF55">
    <property type="entry name" value="GLYCOSIDE HYDROLASE FAMILY 16 PROTEIN"/>
    <property type="match status" value="1"/>
</dbReference>
<keyword evidence="5" id="KW-1185">Reference proteome</keyword>
<feature type="chain" id="PRO_5043874311" description="GH16 domain-containing protein" evidence="2">
    <location>
        <begin position="21"/>
        <end position="263"/>
    </location>
</feature>
<dbReference type="GO" id="GO:0004553">
    <property type="term" value="F:hydrolase activity, hydrolyzing O-glycosyl compounds"/>
    <property type="evidence" value="ECO:0007669"/>
    <property type="project" value="InterPro"/>
</dbReference>
<dbReference type="AlphaFoldDB" id="A0AAU9DJR9"/>
<gene>
    <name evidence="4" type="ORF">FUAX_51820</name>
</gene>
<dbReference type="Gene3D" id="2.60.120.200">
    <property type="match status" value="1"/>
</dbReference>
<dbReference type="GO" id="GO:0005975">
    <property type="term" value="P:carbohydrate metabolic process"/>
    <property type="evidence" value="ECO:0007669"/>
    <property type="project" value="InterPro"/>
</dbReference>
<dbReference type="EMBL" id="AP025320">
    <property type="protein sequence ID" value="BDD12750.1"/>
    <property type="molecule type" value="Genomic_DNA"/>
</dbReference>
<dbReference type="PANTHER" id="PTHR10963">
    <property type="entry name" value="GLYCOSYL HYDROLASE-RELATED"/>
    <property type="match status" value="1"/>
</dbReference>
<accession>A0AAU9DJR9</accession>
<dbReference type="InterPro" id="IPR000757">
    <property type="entry name" value="Beta-glucanase-like"/>
</dbReference>
<dbReference type="InterPro" id="IPR050546">
    <property type="entry name" value="Glycosyl_Hydrlase_16"/>
</dbReference>
<dbReference type="KEGG" id="fax:FUAX_51820"/>
<dbReference type="RefSeq" id="WP_338396048.1">
    <property type="nucleotide sequence ID" value="NZ_AP025320.1"/>
</dbReference>
<proteinExistence type="inferred from homology"/>
<comment type="similarity">
    <text evidence="1">Belongs to the glycosyl hydrolase 16 family.</text>
</comment>
<dbReference type="SUPFAM" id="SSF49899">
    <property type="entry name" value="Concanavalin A-like lectins/glucanases"/>
    <property type="match status" value="1"/>
</dbReference>
<keyword evidence="4" id="KW-0614">Plasmid</keyword>
<evidence type="ECO:0000256" key="2">
    <source>
        <dbReference type="SAM" id="SignalP"/>
    </source>
</evidence>
<organism evidence="4 5">
    <name type="scientific">Fulvitalea axinellae</name>
    <dbReference type="NCBI Taxonomy" id="1182444"/>
    <lineage>
        <taxon>Bacteria</taxon>
        <taxon>Pseudomonadati</taxon>
        <taxon>Bacteroidota</taxon>
        <taxon>Cytophagia</taxon>
        <taxon>Cytophagales</taxon>
        <taxon>Persicobacteraceae</taxon>
        <taxon>Fulvitalea</taxon>
    </lineage>
</organism>